<evidence type="ECO:0000313" key="3">
    <source>
        <dbReference type="EMBL" id="KAK7751365.1"/>
    </source>
</evidence>
<comment type="caution">
    <text evidence="3">The sequence shown here is derived from an EMBL/GenBank/DDBJ whole genome shotgun (WGS) entry which is preliminary data.</text>
</comment>
<evidence type="ECO:0000256" key="2">
    <source>
        <dbReference type="SAM" id="SignalP"/>
    </source>
</evidence>
<evidence type="ECO:0000256" key="1">
    <source>
        <dbReference type="SAM" id="MobiDB-lite"/>
    </source>
</evidence>
<name>A0AAN9UMU2_9PEZI</name>
<sequence length="247" mass="25570">MSSRKVLVSLLMAGCASAKSGIYRRQEACTAALLIDDFSQWEEGLNLLEGAAGYDETIEAIGVDDEGILDFEPVSVDTSYVYEQFPCIDATAQGFDGLSFAVRGPAAASVSLELQSKADCGNSSDDSYSSAYYTLDGLSGDLETVAVPLASWTGDDVHLTGLVGVVWFGFSPGSNATDNEWALDTVQLSCAATTTPPEDPEPTSTSSSVPTSSATSTSFSTSSSSSSSKTAAATTTTAEASATQEVF</sequence>
<evidence type="ECO:0000313" key="4">
    <source>
        <dbReference type="Proteomes" id="UP001320420"/>
    </source>
</evidence>
<dbReference type="AlphaFoldDB" id="A0AAN9UMU2"/>
<reference evidence="3 4" key="1">
    <citation type="submission" date="2024-02" db="EMBL/GenBank/DDBJ databases">
        <title>De novo assembly and annotation of 12 fungi associated with fruit tree decline syndrome in Ontario, Canada.</title>
        <authorList>
            <person name="Sulman M."/>
            <person name="Ellouze W."/>
            <person name="Ilyukhin E."/>
        </authorList>
    </citation>
    <scope>NUCLEOTIDE SEQUENCE [LARGE SCALE GENOMIC DNA]</scope>
    <source>
        <strain evidence="3 4">M11/M66-122</strain>
    </source>
</reference>
<proteinExistence type="predicted"/>
<dbReference type="Proteomes" id="UP001320420">
    <property type="component" value="Unassembled WGS sequence"/>
</dbReference>
<gene>
    <name evidence="3" type="ORF">SLS62_006621</name>
</gene>
<feature type="signal peptide" evidence="2">
    <location>
        <begin position="1"/>
        <end position="18"/>
    </location>
</feature>
<accession>A0AAN9UMU2</accession>
<dbReference type="EMBL" id="JAKJXP020000050">
    <property type="protein sequence ID" value="KAK7751365.1"/>
    <property type="molecule type" value="Genomic_DNA"/>
</dbReference>
<keyword evidence="4" id="KW-1185">Reference proteome</keyword>
<organism evidence="3 4">
    <name type="scientific">Diatrype stigma</name>
    <dbReference type="NCBI Taxonomy" id="117547"/>
    <lineage>
        <taxon>Eukaryota</taxon>
        <taxon>Fungi</taxon>
        <taxon>Dikarya</taxon>
        <taxon>Ascomycota</taxon>
        <taxon>Pezizomycotina</taxon>
        <taxon>Sordariomycetes</taxon>
        <taxon>Xylariomycetidae</taxon>
        <taxon>Xylariales</taxon>
        <taxon>Diatrypaceae</taxon>
        <taxon>Diatrype</taxon>
    </lineage>
</organism>
<feature type="region of interest" description="Disordered" evidence="1">
    <location>
        <begin position="192"/>
        <end position="247"/>
    </location>
</feature>
<feature type="chain" id="PRO_5042999749" evidence="2">
    <location>
        <begin position="19"/>
        <end position="247"/>
    </location>
</feature>
<keyword evidence="2" id="KW-0732">Signal</keyword>
<protein>
    <submittedName>
        <fullName evidence="3">Uncharacterized protein</fullName>
    </submittedName>
</protein>